<feature type="region of interest" description="Disordered" evidence="1">
    <location>
        <begin position="74"/>
        <end position="105"/>
    </location>
</feature>
<dbReference type="Ensembl" id="ENSZALT00000028974.1">
    <property type="protein sequence ID" value="ENSZALP00000022258.1"/>
    <property type="gene ID" value="ENSZALG00000017301.1"/>
</dbReference>
<accession>A0A8D2NLL4</accession>
<evidence type="ECO:0000256" key="1">
    <source>
        <dbReference type="SAM" id="MobiDB-lite"/>
    </source>
</evidence>
<sequence>MRGRWRGNLGHTEGGRGWGKGPSLCPTNVPARAAHCHWDPQGHRPCTPTDTHNMESCTPLDTHNMESCTPLDTHNMEPCTPTDTHNMEPSGGGSGVAPPPPGPPK</sequence>
<evidence type="ECO:0000313" key="2">
    <source>
        <dbReference type="Ensembl" id="ENSZALP00000022258.1"/>
    </source>
</evidence>
<proteinExistence type="predicted"/>
<evidence type="ECO:0000313" key="3">
    <source>
        <dbReference type="Proteomes" id="UP000694413"/>
    </source>
</evidence>
<organism evidence="2 3">
    <name type="scientific">Zonotrichia albicollis</name>
    <name type="common">White-throated sparrow</name>
    <name type="synonym">Fringilla albicollis</name>
    <dbReference type="NCBI Taxonomy" id="44394"/>
    <lineage>
        <taxon>Eukaryota</taxon>
        <taxon>Metazoa</taxon>
        <taxon>Chordata</taxon>
        <taxon>Craniata</taxon>
        <taxon>Vertebrata</taxon>
        <taxon>Euteleostomi</taxon>
        <taxon>Archelosauria</taxon>
        <taxon>Archosauria</taxon>
        <taxon>Dinosauria</taxon>
        <taxon>Saurischia</taxon>
        <taxon>Theropoda</taxon>
        <taxon>Coelurosauria</taxon>
        <taxon>Aves</taxon>
        <taxon>Neognathae</taxon>
        <taxon>Neoaves</taxon>
        <taxon>Telluraves</taxon>
        <taxon>Australaves</taxon>
        <taxon>Passeriformes</taxon>
        <taxon>Passerellidae</taxon>
        <taxon>Zonotrichia</taxon>
    </lineage>
</organism>
<dbReference type="AlphaFoldDB" id="A0A8D2NLL4"/>
<feature type="region of interest" description="Disordered" evidence="1">
    <location>
        <begin position="1"/>
        <end position="26"/>
    </location>
</feature>
<name>A0A8D2NLL4_ZONAL</name>
<protein>
    <submittedName>
        <fullName evidence="2">Uncharacterized protein</fullName>
    </submittedName>
</protein>
<keyword evidence="3" id="KW-1185">Reference proteome</keyword>
<reference evidence="2" key="2">
    <citation type="submission" date="2025-09" db="UniProtKB">
        <authorList>
            <consortium name="Ensembl"/>
        </authorList>
    </citation>
    <scope>IDENTIFICATION</scope>
</reference>
<dbReference type="Proteomes" id="UP000694413">
    <property type="component" value="Unassembled WGS sequence"/>
</dbReference>
<reference evidence="2" key="1">
    <citation type="submission" date="2025-08" db="UniProtKB">
        <authorList>
            <consortium name="Ensembl"/>
        </authorList>
    </citation>
    <scope>IDENTIFICATION</scope>
</reference>